<organism evidence="3 4">
    <name type="scientific">Gymnopilus dilepis</name>
    <dbReference type="NCBI Taxonomy" id="231916"/>
    <lineage>
        <taxon>Eukaryota</taxon>
        <taxon>Fungi</taxon>
        <taxon>Dikarya</taxon>
        <taxon>Basidiomycota</taxon>
        <taxon>Agaricomycotina</taxon>
        <taxon>Agaricomycetes</taxon>
        <taxon>Agaricomycetidae</taxon>
        <taxon>Agaricales</taxon>
        <taxon>Agaricineae</taxon>
        <taxon>Hymenogastraceae</taxon>
        <taxon>Gymnopilus</taxon>
    </lineage>
</organism>
<sequence length="461" mass="51629">MRSILYVLISAALTSLVSNALPLPGAYEVNEYDARALADFVQLESRVFGSRPNPVGPGGRHPEDDPTHPQSTRLFHPIRQGTYYETANHAYSHHDVNRHASQLMNALDLATTRNSNRQRKSERTYPKPTSGFRPTEAHRDPASGHPISYHYPMSATPGNAPHNPHTGRTSMRVGTDRLMAWRHPTDTHFNLGVSYHDPHQPIPPTSHNHPFSAAAPRNGGRFKVGVVKAKKAFGRLLDKGAYDVNEFEARDLGDLVQLGSRMFGSRRRNPVGPGGRHPEDVPGHPQHTRLFHPVRQGTYYETANYAYSHHDVNRHANQLMNALDLATTRNSNRQRKSERTYPKPTSGFRPTEVHRDPSRGHSNQYHYPMSATPGNAPHNPHTGRTSMRVGTDRLMAWRHPTDTHFNLGVSYHDPRLPIPPTSRNHPFSAATPQRGGPVRVGVVKAKKAFGRLLDKVRGRSH</sequence>
<feature type="signal peptide" evidence="2">
    <location>
        <begin position="1"/>
        <end position="19"/>
    </location>
</feature>
<protein>
    <submittedName>
        <fullName evidence="3">Uncharacterized protein</fullName>
    </submittedName>
</protein>
<evidence type="ECO:0000313" key="4">
    <source>
        <dbReference type="Proteomes" id="UP000284706"/>
    </source>
</evidence>
<dbReference type="AlphaFoldDB" id="A0A409VTY6"/>
<gene>
    <name evidence="3" type="ORF">CVT26_001631</name>
</gene>
<feature type="region of interest" description="Disordered" evidence="1">
    <location>
        <begin position="264"/>
        <end position="286"/>
    </location>
</feature>
<keyword evidence="4" id="KW-1185">Reference proteome</keyword>
<evidence type="ECO:0000313" key="3">
    <source>
        <dbReference type="EMBL" id="PPQ69714.1"/>
    </source>
</evidence>
<feature type="region of interest" description="Disordered" evidence="1">
    <location>
        <begin position="110"/>
        <end position="146"/>
    </location>
</feature>
<reference evidence="3 4" key="1">
    <citation type="journal article" date="2018" name="Evol. Lett.">
        <title>Horizontal gene cluster transfer increased hallucinogenic mushroom diversity.</title>
        <authorList>
            <person name="Reynolds H.T."/>
            <person name="Vijayakumar V."/>
            <person name="Gluck-Thaler E."/>
            <person name="Korotkin H.B."/>
            <person name="Matheny P.B."/>
            <person name="Slot J.C."/>
        </authorList>
    </citation>
    <scope>NUCLEOTIDE SEQUENCE [LARGE SCALE GENOMIC DNA]</scope>
    <source>
        <strain evidence="3 4">SRW20</strain>
    </source>
</reference>
<keyword evidence="2" id="KW-0732">Signal</keyword>
<dbReference type="Proteomes" id="UP000284706">
    <property type="component" value="Unassembled WGS sequence"/>
</dbReference>
<accession>A0A409VTY6</accession>
<comment type="caution">
    <text evidence="3">The sequence shown here is derived from an EMBL/GenBank/DDBJ whole genome shotgun (WGS) entry which is preliminary data.</text>
</comment>
<dbReference type="InParanoid" id="A0A409VTY6"/>
<name>A0A409VTY6_9AGAR</name>
<evidence type="ECO:0000256" key="2">
    <source>
        <dbReference type="SAM" id="SignalP"/>
    </source>
</evidence>
<dbReference type="EMBL" id="NHYE01005564">
    <property type="protein sequence ID" value="PPQ69714.1"/>
    <property type="molecule type" value="Genomic_DNA"/>
</dbReference>
<feature type="chain" id="PRO_5018995473" evidence="2">
    <location>
        <begin position="20"/>
        <end position="461"/>
    </location>
</feature>
<evidence type="ECO:0000256" key="1">
    <source>
        <dbReference type="SAM" id="MobiDB-lite"/>
    </source>
</evidence>
<proteinExistence type="predicted"/>
<feature type="region of interest" description="Disordered" evidence="1">
    <location>
        <begin position="326"/>
        <end position="380"/>
    </location>
</feature>
<feature type="region of interest" description="Disordered" evidence="1">
    <location>
        <begin position="48"/>
        <end position="73"/>
    </location>
</feature>
<dbReference type="OrthoDB" id="3092114at2759"/>